<evidence type="ECO:0000256" key="1">
    <source>
        <dbReference type="ARBA" id="ARBA00023015"/>
    </source>
</evidence>
<dbReference type="GO" id="GO:0006355">
    <property type="term" value="P:regulation of DNA-templated transcription"/>
    <property type="evidence" value="ECO:0007669"/>
    <property type="project" value="InterPro"/>
</dbReference>
<reference evidence="6" key="1">
    <citation type="submission" date="2016-10" db="EMBL/GenBank/DDBJ databases">
        <authorList>
            <person name="Varghese N."/>
            <person name="Submissions S."/>
        </authorList>
    </citation>
    <scope>NUCLEOTIDE SEQUENCE [LARGE SCALE GENOMIC DNA]</scope>
    <source>
        <strain evidence="6">DSM 44675</strain>
    </source>
</reference>
<dbReference type="SMART" id="SM00421">
    <property type="entry name" value="HTH_LUXR"/>
    <property type="match status" value="1"/>
</dbReference>
<keyword evidence="2" id="KW-0238">DNA-binding</keyword>
<evidence type="ECO:0000313" key="6">
    <source>
        <dbReference type="Proteomes" id="UP000198677"/>
    </source>
</evidence>
<keyword evidence="6" id="KW-1185">Reference proteome</keyword>
<dbReference type="PANTHER" id="PTHR44688:SF16">
    <property type="entry name" value="DNA-BINDING TRANSCRIPTIONAL ACTIVATOR DEVR_DOSR"/>
    <property type="match status" value="1"/>
</dbReference>
<feature type="domain" description="HTH luxR-type" evidence="4">
    <location>
        <begin position="35"/>
        <end position="62"/>
    </location>
</feature>
<evidence type="ECO:0000259" key="4">
    <source>
        <dbReference type="PROSITE" id="PS00622"/>
    </source>
</evidence>
<dbReference type="SUPFAM" id="SSF46894">
    <property type="entry name" value="C-terminal effector domain of the bipartite response regulators"/>
    <property type="match status" value="1"/>
</dbReference>
<dbReference type="InterPro" id="IPR000792">
    <property type="entry name" value="Tscrpt_reg_LuxR_C"/>
</dbReference>
<dbReference type="InterPro" id="IPR036388">
    <property type="entry name" value="WH-like_DNA-bd_sf"/>
</dbReference>
<name>A0A1H7V196_9NOCA</name>
<dbReference type="InterPro" id="IPR016032">
    <property type="entry name" value="Sig_transdc_resp-reg_C-effctor"/>
</dbReference>
<organism evidence="5 6">
    <name type="scientific">Rhodococcus maanshanensis</name>
    <dbReference type="NCBI Taxonomy" id="183556"/>
    <lineage>
        <taxon>Bacteria</taxon>
        <taxon>Bacillati</taxon>
        <taxon>Actinomycetota</taxon>
        <taxon>Actinomycetes</taxon>
        <taxon>Mycobacteriales</taxon>
        <taxon>Nocardiaceae</taxon>
        <taxon>Rhodococcus</taxon>
    </lineage>
</organism>
<protein>
    <submittedName>
        <fullName evidence="5">Regulatory protein, luxR family</fullName>
    </submittedName>
</protein>
<keyword evidence="1" id="KW-0805">Transcription regulation</keyword>
<dbReference type="AlphaFoldDB" id="A0A1H7V196"/>
<dbReference type="Pfam" id="PF00196">
    <property type="entry name" value="GerE"/>
    <property type="match status" value="1"/>
</dbReference>
<dbReference type="Proteomes" id="UP000198677">
    <property type="component" value="Unassembled WGS sequence"/>
</dbReference>
<dbReference type="Gene3D" id="1.10.10.10">
    <property type="entry name" value="Winged helix-like DNA-binding domain superfamily/Winged helix DNA-binding domain"/>
    <property type="match status" value="1"/>
</dbReference>
<evidence type="ECO:0000256" key="2">
    <source>
        <dbReference type="ARBA" id="ARBA00023125"/>
    </source>
</evidence>
<sequence length="83" mass="8994">MWLCPTATERDGLIPDLLAHRLAKSLDRARSANRGLSNAQIAAQMFVGAESVKSHVSAVLTKLEVRDRTPAVILAYESGFVTT</sequence>
<evidence type="ECO:0000256" key="3">
    <source>
        <dbReference type="ARBA" id="ARBA00023163"/>
    </source>
</evidence>
<dbReference type="GO" id="GO:0003677">
    <property type="term" value="F:DNA binding"/>
    <property type="evidence" value="ECO:0007669"/>
    <property type="project" value="UniProtKB-KW"/>
</dbReference>
<accession>A0A1H7V196</accession>
<proteinExistence type="predicted"/>
<dbReference type="PROSITE" id="PS00622">
    <property type="entry name" value="HTH_LUXR_1"/>
    <property type="match status" value="1"/>
</dbReference>
<dbReference type="PANTHER" id="PTHR44688">
    <property type="entry name" value="DNA-BINDING TRANSCRIPTIONAL ACTIVATOR DEVR_DOSR"/>
    <property type="match status" value="1"/>
</dbReference>
<evidence type="ECO:0000313" key="5">
    <source>
        <dbReference type="EMBL" id="SEM02930.1"/>
    </source>
</evidence>
<gene>
    <name evidence="5" type="ORF">SAMN05444583_12039</name>
</gene>
<keyword evidence="3" id="KW-0804">Transcription</keyword>
<dbReference type="EMBL" id="FOAW01000020">
    <property type="protein sequence ID" value="SEM02930.1"/>
    <property type="molecule type" value="Genomic_DNA"/>
</dbReference>